<evidence type="ECO:0000256" key="8">
    <source>
        <dbReference type="ARBA" id="ARBA00022777"/>
    </source>
</evidence>
<dbReference type="EMBL" id="PXYV01000029">
    <property type="protein sequence ID" value="PSR21686.1"/>
    <property type="molecule type" value="Genomic_DNA"/>
</dbReference>
<evidence type="ECO:0000256" key="6">
    <source>
        <dbReference type="ARBA" id="ARBA00022692"/>
    </source>
</evidence>
<keyword evidence="7" id="KW-0547">Nucleotide-binding</keyword>
<feature type="transmembrane region" description="Helical" evidence="13">
    <location>
        <begin position="128"/>
        <end position="149"/>
    </location>
</feature>
<dbReference type="SMART" id="SM00388">
    <property type="entry name" value="HisKA"/>
    <property type="match status" value="1"/>
</dbReference>
<evidence type="ECO:0000256" key="7">
    <source>
        <dbReference type="ARBA" id="ARBA00022741"/>
    </source>
</evidence>
<evidence type="ECO:0000313" key="16">
    <source>
        <dbReference type="Proteomes" id="UP000241848"/>
    </source>
</evidence>
<dbReference type="Pfam" id="PF00512">
    <property type="entry name" value="HisKA"/>
    <property type="match status" value="1"/>
</dbReference>
<evidence type="ECO:0000259" key="14">
    <source>
        <dbReference type="PROSITE" id="PS50109"/>
    </source>
</evidence>
<evidence type="ECO:0000256" key="2">
    <source>
        <dbReference type="ARBA" id="ARBA00004141"/>
    </source>
</evidence>
<dbReference type="CDD" id="cd00082">
    <property type="entry name" value="HisKA"/>
    <property type="match status" value="1"/>
</dbReference>
<dbReference type="SMART" id="SM00387">
    <property type="entry name" value="HATPase_c"/>
    <property type="match status" value="1"/>
</dbReference>
<reference evidence="15 16" key="1">
    <citation type="journal article" date="2014" name="BMC Genomics">
        <title>Comparison of environmental and isolate Sulfobacillus genomes reveals diverse carbon, sulfur, nitrogen, and hydrogen metabolisms.</title>
        <authorList>
            <person name="Justice N.B."/>
            <person name="Norman A."/>
            <person name="Brown C.T."/>
            <person name="Singh A."/>
            <person name="Thomas B.C."/>
            <person name="Banfield J.F."/>
        </authorList>
    </citation>
    <scope>NUCLEOTIDE SEQUENCE [LARGE SCALE GENOMIC DNA]</scope>
    <source>
        <strain evidence="15">AMDSBA3</strain>
    </source>
</reference>
<feature type="transmembrane region" description="Helical" evidence="13">
    <location>
        <begin position="50"/>
        <end position="70"/>
    </location>
</feature>
<keyword evidence="8 15" id="KW-0418">Kinase</keyword>
<name>A0A2T2WHI2_9FIRM</name>
<dbReference type="GO" id="GO:0005524">
    <property type="term" value="F:ATP binding"/>
    <property type="evidence" value="ECO:0007669"/>
    <property type="project" value="UniProtKB-KW"/>
</dbReference>
<evidence type="ECO:0000256" key="12">
    <source>
        <dbReference type="ARBA" id="ARBA00023136"/>
    </source>
</evidence>
<comment type="subcellular location">
    <subcellularLocation>
        <location evidence="2">Membrane</location>
        <topology evidence="2">Multi-pass membrane protein</topology>
    </subcellularLocation>
</comment>
<keyword evidence="11" id="KW-0902">Two-component regulatory system</keyword>
<evidence type="ECO:0000256" key="10">
    <source>
        <dbReference type="ARBA" id="ARBA00022989"/>
    </source>
</evidence>
<dbReference type="InterPro" id="IPR038318">
    <property type="entry name" value="KdpD_sf"/>
</dbReference>
<dbReference type="InterPro" id="IPR029016">
    <property type="entry name" value="GAF-like_dom_sf"/>
</dbReference>
<sequence length="549" mass="60509">MKWRVAQSHRSKALRPQWRVSKYRLLSWAQILPERSNGGASVVRKTVWPLFPYAVATAMIAALTFLCWIFQPLFQPINTSLLYILPVLVSALWYGFGPSVYAACLSVLVFDYYFVPPIYSITVSDLRYLISFCVFLAVGAVTAILASSLKRQAQRATQRESMAAFLLSVSRQMAEADDLPTMMTQVARHTASTLAMPASIVLPDATGRLGLVYGHQLSNPPTGIVDDILTWVYHHQRPATFGEKSHPELMYLPLLTEHQTYGVLCLGVYGQNLRFSDESMRLAQAVASLTAVAVARWQLQEQAKLAHLSAESERLRTALLDSISHELRTPLTTILGASSSLLESQDVLGSAAQAELLQTLRDSAVRMNRLIHNLLSMVRIESGMVSLHTDPCDLSEIVGMALHQLKDTLKNRPITVHIPDDAIVKGDEGWLQQVVVNLLSNAAKYSPPASPIDVVGERRDECVRLHIKDLGEGIAASEQNRVFDKFYRSANVSHIPGTGLGLAICKSIIQAHHGTISTHSNAPHGTIVTVELPAHETVTAEEVIWVTKS</sequence>
<evidence type="ECO:0000256" key="3">
    <source>
        <dbReference type="ARBA" id="ARBA00012438"/>
    </source>
</evidence>
<dbReference type="GO" id="GO:0005886">
    <property type="term" value="C:plasma membrane"/>
    <property type="evidence" value="ECO:0007669"/>
    <property type="project" value="TreeGrafter"/>
</dbReference>
<dbReference type="PROSITE" id="PS50109">
    <property type="entry name" value="HIS_KIN"/>
    <property type="match status" value="1"/>
</dbReference>
<feature type="transmembrane region" description="Helical" evidence="13">
    <location>
        <begin position="82"/>
        <end position="108"/>
    </location>
</feature>
<keyword evidence="12 13" id="KW-0472">Membrane</keyword>
<dbReference type="GO" id="GO:0000155">
    <property type="term" value="F:phosphorelay sensor kinase activity"/>
    <property type="evidence" value="ECO:0007669"/>
    <property type="project" value="InterPro"/>
</dbReference>
<dbReference type="PANTHER" id="PTHR45569">
    <property type="entry name" value="SENSOR PROTEIN KDPD"/>
    <property type="match status" value="1"/>
</dbReference>
<dbReference type="Proteomes" id="UP000241848">
    <property type="component" value="Unassembled WGS sequence"/>
</dbReference>
<protein>
    <recommendedName>
        <fullName evidence="3">histidine kinase</fullName>
        <ecNumber evidence="3">2.7.13.3</ecNumber>
    </recommendedName>
</protein>
<dbReference type="InterPro" id="IPR036097">
    <property type="entry name" value="HisK_dim/P_sf"/>
</dbReference>
<dbReference type="InterPro" id="IPR005467">
    <property type="entry name" value="His_kinase_dom"/>
</dbReference>
<evidence type="ECO:0000256" key="5">
    <source>
        <dbReference type="ARBA" id="ARBA00022679"/>
    </source>
</evidence>
<dbReference type="Pfam" id="PF02518">
    <property type="entry name" value="HATPase_c"/>
    <property type="match status" value="1"/>
</dbReference>
<feature type="domain" description="Histidine kinase" evidence="14">
    <location>
        <begin position="322"/>
        <end position="536"/>
    </location>
</feature>
<dbReference type="Gene3D" id="3.30.565.10">
    <property type="entry name" value="Histidine kinase-like ATPase, C-terminal domain"/>
    <property type="match status" value="1"/>
</dbReference>
<evidence type="ECO:0000256" key="11">
    <source>
        <dbReference type="ARBA" id="ARBA00023012"/>
    </source>
</evidence>
<proteinExistence type="predicted"/>
<dbReference type="PRINTS" id="PR00344">
    <property type="entry name" value="BCTRLSENSOR"/>
</dbReference>
<keyword evidence="5" id="KW-0808">Transferase</keyword>
<dbReference type="PANTHER" id="PTHR45569:SF1">
    <property type="entry name" value="SENSOR PROTEIN KDPD"/>
    <property type="match status" value="1"/>
</dbReference>
<dbReference type="SUPFAM" id="SSF47384">
    <property type="entry name" value="Homodimeric domain of signal transducing histidine kinase"/>
    <property type="match status" value="1"/>
</dbReference>
<dbReference type="Gene3D" id="1.20.120.620">
    <property type="entry name" value="Backbone structure of the membrane domain of e. Coli histidine kinase receptor kdpd"/>
    <property type="match status" value="1"/>
</dbReference>
<evidence type="ECO:0000256" key="13">
    <source>
        <dbReference type="SAM" id="Phobius"/>
    </source>
</evidence>
<keyword evidence="4" id="KW-0597">Phosphoprotein</keyword>
<dbReference type="SUPFAM" id="SSF55781">
    <property type="entry name" value="GAF domain-like"/>
    <property type="match status" value="1"/>
</dbReference>
<keyword evidence="9" id="KW-0067">ATP-binding</keyword>
<dbReference type="InterPro" id="IPR003661">
    <property type="entry name" value="HisK_dim/P_dom"/>
</dbReference>
<dbReference type="InterPro" id="IPR004358">
    <property type="entry name" value="Sig_transdc_His_kin-like_C"/>
</dbReference>
<keyword evidence="6 13" id="KW-0812">Transmembrane</keyword>
<comment type="caution">
    <text evidence="15">The sequence shown here is derived from an EMBL/GenBank/DDBJ whole genome shotgun (WGS) entry which is preliminary data.</text>
</comment>
<evidence type="ECO:0000256" key="1">
    <source>
        <dbReference type="ARBA" id="ARBA00000085"/>
    </source>
</evidence>
<comment type="catalytic activity">
    <reaction evidence="1">
        <text>ATP + protein L-histidine = ADP + protein N-phospho-L-histidine.</text>
        <dbReference type="EC" id="2.7.13.3"/>
    </reaction>
</comment>
<dbReference type="Pfam" id="PF13493">
    <property type="entry name" value="DUF4118"/>
    <property type="match status" value="1"/>
</dbReference>
<evidence type="ECO:0000313" key="15">
    <source>
        <dbReference type="EMBL" id="PSR21686.1"/>
    </source>
</evidence>
<dbReference type="CDD" id="cd00075">
    <property type="entry name" value="HATPase"/>
    <property type="match status" value="1"/>
</dbReference>
<evidence type="ECO:0000256" key="9">
    <source>
        <dbReference type="ARBA" id="ARBA00022840"/>
    </source>
</evidence>
<accession>A0A2T2WHI2</accession>
<dbReference type="InterPro" id="IPR003018">
    <property type="entry name" value="GAF"/>
</dbReference>
<organism evidence="15 16">
    <name type="scientific">Sulfobacillus acidophilus</name>
    <dbReference type="NCBI Taxonomy" id="53633"/>
    <lineage>
        <taxon>Bacteria</taxon>
        <taxon>Bacillati</taxon>
        <taxon>Bacillota</taxon>
        <taxon>Clostridia</taxon>
        <taxon>Eubacteriales</taxon>
        <taxon>Clostridiales Family XVII. Incertae Sedis</taxon>
        <taxon>Sulfobacillus</taxon>
    </lineage>
</organism>
<dbReference type="InterPro" id="IPR025201">
    <property type="entry name" value="KdpD_TM"/>
</dbReference>
<dbReference type="EC" id="2.7.13.3" evidence="3"/>
<dbReference type="InterPro" id="IPR052023">
    <property type="entry name" value="Histidine_kinase_KdpD"/>
</dbReference>
<keyword evidence="10 13" id="KW-1133">Transmembrane helix</keyword>
<dbReference type="Pfam" id="PF13492">
    <property type="entry name" value="GAF_3"/>
    <property type="match status" value="1"/>
</dbReference>
<dbReference type="InterPro" id="IPR036890">
    <property type="entry name" value="HATPase_C_sf"/>
</dbReference>
<gene>
    <name evidence="15" type="ORF">C7B45_09790</name>
</gene>
<evidence type="ECO:0000256" key="4">
    <source>
        <dbReference type="ARBA" id="ARBA00022553"/>
    </source>
</evidence>
<dbReference type="SUPFAM" id="SSF55874">
    <property type="entry name" value="ATPase domain of HSP90 chaperone/DNA topoisomerase II/histidine kinase"/>
    <property type="match status" value="1"/>
</dbReference>
<dbReference type="Gene3D" id="3.30.450.40">
    <property type="match status" value="1"/>
</dbReference>
<dbReference type="Gene3D" id="1.10.287.130">
    <property type="match status" value="1"/>
</dbReference>
<dbReference type="FunFam" id="3.30.565.10:FF:000006">
    <property type="entry name" value="Sensor histidine kinase WalK"/>
    <property type="match status" value="1"/>
</dbReference>
<dbReference type="InterPro" id="IPR003594">
    <property type="entry name" value="HATPase_dom"/>
</dbReference>
<dbReference type="AlphaFoldDB" id="A0A2T2WHI2"/>
<dbReference type="SMART" id="SM00065">
    <property type="entry name" value="GAF"/>
    <property type="match status" value="1"/>
</dbReference>